<feature type="region of interest" description="Disordered" evidence="1">
    <location>
        <begin position="293"/>
        <end position="330"/>
    </location>
</feature>
<keyword evidence="5" id="KW-1185">Reference proteome</keyword>
<feature type="transmembrane region" description="Helical" evidence="2">
    <location>
        <begin position="218"/>
        <end position="238"/>
    </location>
</feature>
<feature type="transmembrane region" description="Helical" evidence="2">
    <location>
        <begin position="169"/>
        <end position="189"/>
    </location>
</feature>
<evidence type="ECO:0000313" key="4">
    <source>
        <dbReference type="EMBL" id="KAK0730900.1"/>
    </source>
</evidence>
<keyword evidence="3" id="KW-0732">Signal</keyword>
<keyword evidence="2" id="KW-0472">Membrane</keyword>
<accession>A0AA40BAZ7</accession>
<feature type="chain" id="PRO_5041429759" description="Integral membrane protein" evidence="3">
    <location>
        <begin position="25"/>
        <end position="330"/>
    </location>
</feature>
<evidence type="ECO:0008006" key="6">
    <source>
        <dbReference type="Google" id="ProtNLM"/>
    </source>
</evidence>
<dbReference type="AlphaFoldDB" id="A0AA40BAZ7"/>
<dbReference type="Proteomes" id="UP001172102">
    <property type="component" value="Unassembled WGS sequence"/>
</dbReference>
<evidence type="ECO:0000313" key="5">
    <source>
        <dbReference type="Proteomes" id="UP001172102"/>
    </source>
</evidence>
<evidence type="ECO:0000256" key="1">
    <source>
        <dbReference type="SAM" id="MobiDB-lite"/>
    </source>
</evidence>
<name>A0AA40BAZ7_9PEZI</name>
<keyword evidence="2" id="KW-0812">Transmembrane</keyword>
<keyword evidence="2" id="KW-1133">Transmembrane helix</keyword>
<evidence type="ECO:0000256" key="3">
    <source>
        <dbReference type="SAM" id="SignalP"/>
    </source>
</evidence>
<dbReference type="EMBL" id="JAUKUA010000001">
    <property type="protein sequence ID" value="KAK0730900.1"/>
    <property type="molecule type" value="Genomic_DNA"/>
</dbReference>
<evidence type="ECO:0000256" key="2">
    <source>
        <dbReference type="SAM" id="Phobius"/>
    </source>
</evidence>
<comment type="caution">
    <text evidence="4">The sequence shown here is derived from an EMBL/GenBank/DDBJ whole genome shotgun (WGS) entry which is preliminary data.</text>
</comment>
<organism evidence="4 5">
    <name type="scientific">Lasiosphaeris hirsuta</name>
    <dbReference type="NCBI Taxonomy" id="260670"/>
    <lineage>
        <taxon>Eukaryota</taxon>
        <taxon>Fungi</taxon>
        <taxon>Dikarya</taxon>
        <taxon>Ascomycota</taxon>
        <taxon>Pezizomycotina</taxon>
        <taxon>Sordariomycetes</taxon>
        <taxon>Sordariomycetidae</taxon>
        <taxon>Sordariales</taxon>
        <taxon>Lasiosphaeriaceae</taxon>
        <taxon>Lasiosphaeris</taxon>
    </lineage>
</organism>
<feature type="signal peptide" evidence="3">
    <location>
        <begin position="1"/>
        <end position="24"/>
    </location>
</feature>
<sequence>MLKRCSFSILLLPVALLLSGALIALEGILLQAGTGSLDNNAEHLPRFHSFYALIIDAHQYETTVAGEKGKGLPDSHDFSKSKDFFAIYPALYCSGKKIGDRYEADYCSPWGKQLLWRVWGVDLVENYLIGQSPRIIYISLMTATSAAVVSLGFGLLGFCWYWSKALATVTIWISAVAIITASAVSQTFVSKLAAEAPKLQVAGAGTIVATWGYIYLRAVWALCAGAVVAAVLWSIILWRARKARGRSGRTVIPVGYFPAGKRSKGKTYQHLAKDQEELADLRDSLQVKLVAEAKIQSRNPSREPSPARYSKGDTTAQDTAYEPMRHRDVG</sequence>
<reference evidence="4" key="1">
    <citation type="submission" date="2023-06" db="EMBL/GenBank/DDBJ databases">
        <title>Genome-scale phylogeny and comparative genomics of the fungal order Sordariales.</title>
        <authorList>
            <consortium name="Lawrence Berkeley National Laboratory"/>
            <person name="Hensen N."/>
            <person name="Bonometti L."/>
            <person name="Westerberg I."/>
            <person name="Brannstrom I.O."/>
            <person name="Guillou S."/>
            <person name="Cros-Aarteil S."/>
            <person name="Calhoun S."/>
            <person name="Haridas S."/>
            <person name="Kuo A."/>
            <person name="Mondo S."/>
            <person name="Pangilinan J."/>
            <person name="Riley R."/>
            <person name="Labutti K."/>
            <person name="Andreopoulos B."/>
            <person name="Lipzen A."/>
            <person name="Chen C."/>
            <person name="Yanf M."/>
            <person name="Daum C."/>
            <person name="Ng V."/>
            <person name="Clum A."/>
            <person name="Steindorff A."/>
            <person name="Ohm R."/>
            <person name="Martin F."/>
            <person name="Silar P."/>
            <person name="Natvig D."/>
            <person name="Lalanne C."/>
            <person name="Gautier V."/>
            <person name="Ament-Velasquez S.L."/>
            <person name="Kruys A."/>
            <person name="Hutchinson M.I."/>
            <person name="Powell A.J."/>
            <person name="Barry K."/>
            <person name="Miller A.N."/>
            <person name="Grigoriev I.V."/>
            <person name="Debuchy R."/>
            <person name="Gladieux P."/>
            <person name="Thoren M.H."/>
            <person name="Johannesson H."/>
        </authorList>
    </citation>
    <scope>NUCLEOTIDE SEQUENCE</scope>
    <source>
        <strain evidence="4">SMH4607-1</strain>
    </source>
</reference>
<feature type="transmembrane region" description="Helical" evidence="2">
    <location>
        <begin position="135"/>
        <end position="162"/>
    </location>
</feature>
<gene>
    <name evidence="4" type="ORF">B0H67DRAFT_548753</name>
</gene>
<proteinExistence type="predicted"/>
<protein>
    <recommendedName>
        <fullName evidence="6">Integral membrane protein</fullName>
    </recommendedName>
</protein>